<dbReference type="InterPro" id="IPR032416">
    <property type="entry name" value="Peptidase_M24_C"/>
</dbReference>
<evidence type="ECO:0000259" key="5">
    <source>
        <dbReference type="Pfam" id="PF00557"/>
    </source>
</evidence>
<dbReference type="STRING" id="7266.A0A3B0KH93"/>
<evidence type="ECO:0000313" key="8">
    <source>
        <dbReference type="EMBL" id="SPP87810.1"/>
    </source>
</evidence>
<evidence type="ECO:0000256" key="4">
    <source>
        <dbReference type="SAM" id="SignalP"/>
    </source>
</evidence>
<dbReference type="CDD" id="cd01085">
    <property type="entry name" value="APP"/>
    <property type="match status" value="1"/>
</dbReference>
<evidence type="ECO:0000259" key="7">
    <source>
        <dbReference type="Pfam" id="PF16188"/>
    </source>
</evidence>
<keyword evidence="4" id="KW-0732">Signal</keyword>
<proteinExistence type="inferred from homology"/>
<sequence>MTTAKWIWRLLLLNILLVLGAVAAEPTRGYHREICQYRKGKLVSGGGRQPPCSPSIRYSFSMETLQIQPMSLYHSRLLALREQMQIRASLQGPEIYGYILPSTDEHLNQEVAARDQRLHYLTGYTGVRAFAAITHHGAAMWLEKRYAQQADGELDCDWEIYLANGNVSIADWLGSRVHLDKRVGADPHLVPHYLWAQWERELEDKFLKLVKVNNNLVDLIWGAERPEQPKNQVIQVQAREFAGENWQDKIRELRRRLAHLGCDAMVVTSLTEIAYLLNIRGTDIPYTPVVKSYAIVSQDDIFFYVDHGKISLGIDLHLRTDCYNEDCVKIKEYHQIWSDIRTYAQIWKRVLVSAPCVQDLGTSEAIYSSMPGQIVVEYISPIIFMRAQKNSDEQAGMRKAHIRDGAAICESMSNMEARFQTEQWTEEKIKYEVELWRLSQKHAKGLSLRTVVAYGEHSALPYYISSNVTNIEVSDQSLLVIESGGQYLEGTTDVSRTFIFGEPTHDMKKAYTSVLAGILHLAQLKFPADLKPSEVDALVRSMVWKDMTDYPQATGHGIGAYGAVEEPPISVAYGKNSSFHFKQGYFFSSESGYYKRDDFGVRLKNVLEVVDTGHRHPSGAHFLAFQDVTLVPYEPKLIDSTLLSAVEKRLLNDYNAKIRDEIGNELKRLGNMRAFYWMMNKTRHIREYLPEDEYRSAIEGSSLNSQPLIPLILLLILAAILPAWS</sequence>
<dbReference type="GO" id="GO:0005737">
    <property type="term" value="C:cytoplasm"/>
    <property type="evidence" value="ECO:0007669"/>
    <property type="project" value="UniProtKB-ARBA"/>
</dbReference>
<feature type="domain" description="Peptidase M24 C-terminal" evidence="7">
    <location>
        <begin position="622"/>
        <end position="685"/>
    </location>
</feature>
<dbReference type="EMBL" id="OUUW01000013">
    <property type="protein sequence ID" value="SPP87810.1"/>
    <property type="molecule type" value="Genomic_DNA"/>
</dbReference>
<dbReference type="SUPFAM" id="SSF53092">
    <property type="entry name" value="Creatinase/prolidase N-terminal domain"/>
    <property type="match status" value="2"/>
</dbReference>
<name>A0A3B0KH93_DROGU</name>
<dbReference type="SUPFAM" id="SSF55920">
    <property type="entry name" value="Creatinase/aminopeptidase"/>
    <property type="match status" value="1"/>
</dbReference>
<evidence type="ECO:0000313" key="9">
    <source>
        <dbReference type="Proteomes" id="UP000268350"/>
    </source>
</evidence>
<keyword evidence="8" id="KW-0031">Aminopeptidase</keyword>
<comment type="similarity">
    <text evidence="1">Belongs to the peptidase M24B family.</text>
</comment>
<feature type="domain" description="Peptidase M24" evidence="5">
    <location>
        <begin position="396"/>
        <end position="609"/>
    </location>
</feature>
<reference evidence="9" key="1">
    <citation type="submission" date="2018-01" db="EMBL/GenBank/DDBJ databases">
        <authorList>
            <person name="Alioto T."/>
            <person name="Alioto T."/>
        </authorList>
    </citation>
    <scope>NUCLEOTIDE SEQUENCE [LARGE SCALE GENOMIC DNA]</scope>
</reference>
<dbReference type="FunFam" id="3.90.230.10:FF:000009">
    <property type="entry name" value="xaa-Pro aminopeptidase 2"/>
    <property type="match status" value="1"/>
</dbReference>
<keyword evidence="8" id="KW-0645">Protease</keyword>
<keyword evidence="2" id="KW-0479">Metal-binding</keyword>
<dbReference type="AlphaFoldDB" id="A0A3B0KH93"/>
<evidence type="ECO:0000256" key="1">
    <source>
        <dbReference type="ARBA" id="ARBA00008766"/>
    </source>
</evidence>
<protein>
    <submittedName>
        <fullName evidence="8">Blast:Xaa-Pro aminopeptidase 2</fullName>
    </submittedName>
</protein>
<evidence type="ECO:0000256" key="2">
    <source>
        <dbReference type="ARBA" id="ARBA00022723"/>
    </source>
</evidence>
<dbReference type="InterPro" id="IPR050422">
    <property type="entry name" value="X-Pro_aminopeptidase_P"/>
</dbReference>
<dbReference type="GO" id="GO:0070006">
    <property type="term" value="F:metalloaminopeptidase activity"/>
    <property type="evidence" value="ECO:0007669"/>
    <property type="project" value="InterPro"/>
</dbReference>
<feature type="signal peptide" evidence="4">
    <location>
        <begin position="1"/>
        <end position="24"/>
    </location>
</feature>
<dbReference type="InterPro" id="IPR036005">
    <property type="entry name" value="Creatinase/aminopeptidase-like"/>
</dbReference>
<feature type="domain" description="Creatinase N-terminal" evidence="6">
    <location>
        <begin position="114"/>
        <end position="212"/>
    </location>
</feature>
<organism evidence="8 9">
    <name type="scientific">Drosophila guanche</name>
    <name type="common">Fruit fly</name>
    <dbReference type="NCBI Taxonomy" id="7266"/>
    <lineage>
        <taxon>Eukaryota</taxon>
        <taxon>Metazoa</taxon>
        <taxon>Ecdysozoa</taxon>
        <taxon>Arthropoda</taxon>
        <taxon>Hexapoda</taxon>
        <taxon>Insecta</taxon>
        <taxon>Pterygota</taxon>
        <taxon>Neoptera</taxon>
        <taxon>Endopterygota</taxon>
        <taxon>Diptera</taxon>
        <taxon>Brachycera</taxon>
        <taxon>Muscomorpha</taxon>
        <taxon>Ephydroidea</taxon>
        <taxon>Drosophilidae</taxon>
        <taxon>Drosophila</taxon>
        <taxon>Sophophora</taxon>
    </lineage>
</organism>
<dbReference type="Pfam" id="PF00557">
    <property type="entry name" value="Peptidase_M24"/>
    <property type="match status" value="1"/>
</dbReference>
<feature type="chain" id="PRO_5017262687" evidence="4">
    <location>
        <begin position="25"/>
        <end position="725"/>
    </location>
</feature>
<dbReference type="PANTHER" id="PTHR43763:SF6">
    <property type="entry name" value="XAA-PRO AMINOPEPTIDASE 1"/>
    <property type="match status" value="1"/>
</dbReference>
<accession>A0A3B0KH93</accession>
<evidence type="ECO:0000256" key="3">
    <source>
        <dbReference type="ARBA" id="ARBA00022801"/>
    </source>
</evidence>
<dbReference type="Proteomes" id="UP000268350">
    <property type="component" value="Unassembled WGS sequence"/>
</dbReference>
<dbReference type="InterPro" id="IPR029149">
    <property type="entry name" value="Creatin/AminoP/Spt16_N"/>
</dbReference>
<evidence type="ECO:0000259" key="6">
    <source>
        <dbReference type="Pfam" id="PF01321"/>
    </source>
</evidence>
<dbReference type="Pfam" id="PF01321">
    <property type="entry name" value="Creatinase_N"/>
    <property type="match status" value="1"/>
</dbReference>
<keyword evidence="3" id="KW-0378">Hydrolase</keyword>
<dbReference type="Pfam" id="PF16189">
    <property type="entry name" value="Creatinase_N_2"/>
    <property type="match status" value="1"/>
</dbReference>
<dbReference type="GO" id="GO:0046872">
    <property type="term" value="F:metal ion binding"/>
    <property type="evidence" value="ECO:0007669"/>
    <property type="project" value="UniProtKB-KW"/>
</dbReference>
<dbReference type="FunFam" id="3.40.350.10:FF:000016">
    <property type="entry name" value="Xaa-Pro aminopeptidase"/>
    <property type="match status" value="1"/>
</dbReference>
<gene>
    <name evidence="8" type="ORF">DGUA_6G015573</name>
</gene>
<keyword evidence="9" id="KW-1185">Reference proteome</keyword>
<dbReference type="Gene3D" id="3.40.350.10">
    <property type="entry name" value="Creatinase/prolidase N-terminal domain"/>
    <property type="match status" value="2"/>
</dbReference>
<dbReference type="InterPro" id="IPR000587">
    <property type="entry name" value="Creatinase_N"/>
</dbReference>
<dbReference type="Gene3D" id="3.90.230.10">
    <property type="entry name" value="Creatinase/methionine aminopeptidase superfamily"/>
    <property type="match status" value="1"/>
</dbReference>
<dbReference type="InterPro" id="IPR033740">
    <property type="entry name" value="Pept_M24B"/>
</dbReference>
<dbReference type="OrthoDB" id="9995434at2759"/>
<dbReference type="PANTHER" id="PTHR43763">
    <property type="entry name" value="XAA-PRO AMINOPEPTIDASE 1"/>
    <property type="match status" value="1"/>
</dbReference>
<dbReference type="Pfam" id="PF16188">
    <property type="entry name" value="Peptidase_M24_C"/>
    <property type="match status" value="1"/>
</dbReference>
<dbReference type="InterPro" id="IPR000994">
    <property type="entry name" value="Pept_M24"/>
</dbReference>